<protein>
    <submittedName>
        <fullName evidence="2">Leucine-rich repeat domain-containing protein</fullName>
    </submittedName>
</protein>
<feature type="signal peptide" evidence="1">
    <location>
        <begin position="1"/>
        <end position="22"/>
    </location>
</feature>
<evidence type="ECO:0000313" key="3">
    <source>
        <dbReference type="Proteomes" id="UP000283868"/>
    </source>
</evidence>
<dbReference type="SUPFAM" id="SSF52058">
    <property type="entry name" value="L domain-like"/>
    <property type="match status" value="2"/>
</dbReference>
<keyword evidence="3" id="KW-1185">Reference proteome</keyword>
<sequence>MRKIKWYLLTLLLALLPSVTHAYTQGEVVKHDGCYYKVIDLANFYVSIIGTDDAVAGHLTVPGTFDDDKGTTFTVTEVGGDESYKCKNVTSVTLPETVVKLQSSSFAGASLTDVSIPKSVKWIVHTAFYDLQAKPKFTVDAVNQFFSSDADGCLYSKDKKEFYSAPSALNPAGGTYNIHESVEKIYSDAFLKVAGLKKLVFPKNLQDVELGYPSVTPTDDIEEFAIAGGGTTEYRVIDGVLFKNNTLVDYPRGKTTVDYKVPDGITEIEWKAIESVKAMKTIDLNDVTKLNTASLFKDDNLEVVTLPAHLSTVGVEGGISNCNAIKEYKTPTDCDNFEAIDGVVYSKGDHSTLYFFPCDKDLSDTNGKYTISSEVKTIAGSAFMSARHLTELVIPTSVETIRKNAFTNALNMTKVTFEEESHITTMEEAAFSWCRYLEEVTLPKSLTKLTNVFDYCNNLKTINVPDGSKLTTIGQDALKNDPALTTVNFLGSNELTTIESGAFQDLKNLETINIPKGVTDIKENAFMGCTGLKHAIFADDAEIQTIGAGAFASCGLESIDIPNSVTTLEREAFRNCAALNVVNVSKNLTDISPEAFKYCENLTDINVDRDNPVYSSIDGYLLSKDKQTLVLFPHGKVKSSYTLLPPSITKIGDFAFYECTGLTNVMIPNKVTSIGTRAFSLCKNLNTIAFLCDAMIPATNIDQRPNYRSFDNGDGGTTNMPGNINIYVRKELLSQYQAEPFYQQFKSTSPSFEENKTEYLQVSGNSVDMLSTKSTVYTFVVPTTVKGGSLHVALIGDYAFQNASNKIKEVVVKDNVGYIGGKAFKTVPSANSSTIKSVFFIGTAPTKDMLSTTKFELDDTGDDYNEVAGTTTIYVKKSAVNAYKTAWTKTKYDMATHTNVTSPFNFIDQIEYKIHDMKISNKYGTFAREFDTDFSDYYNENGKPVGIAAFAAGSAIRNGGGDYKYDESEYHVRMRSIDEQTSQPYSYIPAGVGVLLKLINEGEIQTPADFYYTIGEKDDQTYTVSDNIMKGVTEDYAQLSVTATEPVYIMQGGVFHKVTSNVPAFTVHRAYMKPGTMSAGAKLRMVFDDETTVTGISTIDAGQADQTDAYYNLNGQRVGKPAHGVYIKNGKKVIIK</sequence>
<comment type="caution">
    <text evidence="2">The sequence shown here is derived from an EMBL/GenBank/DDBJ whole genome shotgun (WGS) entry which is preliminary data.</text>
</comment>
<dbReference type="InterPro" id="IPR026906">
    <property type="entry name" value="LRR_5"/>
</dbReference>
<keyword evidence="1" id="KW-0732">Signal</keyword>
<dbReference type="Proteomes" id="UP000283868">
    <property type="component" value="Unassembled WGS sequence"/>
</dbReference>
<dbReference type="InterPro" id="IPR053139">
    <property type="entry name" value="Surface_bspA-like"/>
</dbReference>
<dbReference type="PANTHER" id="PTHR45661">
    <property type="entry name" value="SURFACE ANTIGEN"/>
    <property type="match status" value="1"/>
</dbReference>
<dbReference type="Pfam" id="PF13306">
    <property type="entry name" value="LRR_5"/>
    <property type="match status" value="5"/>
</dbReference>
<feature type="chain" id="PRO_5043188650" evidence="1">
    <location>
        <begin position="23"/>
        <end position="1136"/>
    </location>
</feature>
<proteinExistence type="predicted"/>
<accession>A0A3R8HQU8</accession>
<dbReference type="AlphaFoldDB" id="A0A3R8HQU8"/>
<dbReference type="Gene3D" id="3.40.50.12480">
    <property type="match status" value="1"/>
</dbReference>
<organism evidence="2 3">
    <name type="scientific">Prevotella intermedia</name>
    <dbReference type="NCBI Taxonomy" id="28131"/>
    <lineage>
        <taxon>Bacteria</taxon>
        <taxon>Pseudomonadati</taxon>
        <taxon>Bacteroidota</taxon>
        <taxon>Bacteroidia</taxon>
        <taxon>Bacteroidales</taxon>
        <taxon>Prevotellaceae</taxon>
        <taxon>Prevotella</taxon>
    </lineage>
</organism>
<gene>
    <name evidence="2" type="ORF">D2S45_11305</name>
</gene>
<dbReference type="Gene3D" id="3.80.10.10">
    <property type="entry name" value="Ribonuclease Inhibitor"/>
    <property type="match status" value="4"/>
</dbReference>
<reference evidence="2 3" key="1">
    <citation type="submission" date="2018-08" db="EMBL/GenBank/DDBJ databases">
        <title>Comparative analysis of Prevotella intermedia strains.</title>
        <authorList>
            <person name="Moon J.-H."/>
            <person name="Lee J.-H."/>
        </authorList>
    </citation>
    <scope>NUCLEOTIDE SEQUENCE [LARGE SCALE GENOMIC DNA]</scope>
    <source>
        <strain evidence="2 3">ATCC 15033</strain>
    </source>
</reference>
<name>A0A3R8HQU8_PREIN</name>
<dbReference type="RefSeq" id="WP_124140266.1">
    <property type="nucleotide sequence ID" value="NZ_QXEM01000020.1"/>
</dbReference>
<evidence type="ECO:0000313" key="2">
    <source>
        <dbReference type="EMBL" id="RRF86454.1"/>
    </source>
</evidence>
<dbReference type="PANTHER" id="PTHR45661:SF3">
    <property type="entry name" value="IG-LIKE DOMAIN-CONTAINING PROTEIN"/>
    <property type="match status" value="1"/>
</dbReference>
<dbReference type="InterPro" id="IPR032675">
    <property type="entry name" value="LRR_dom_sf"/>
</dbReference>
<dbReference type="EMBL" id="QXEN01000027">
    <property type="protein sequence ID" value="RRF86454.1"/>
    <property type="molecule type" value="Genomic_DNA"/>
</dbReference>
<evidence type="ECO:0000256" key="1">
    <source>
        <dbReference type="SAM" id="SignalP"/>
    </source>
</evidence>